<keyword evidence="2" id="KW-0964">Secreted</keyword>
<sequence length="458" mass="48903">MRQHVVQISLIHGWFPIAVQFIALLLLGVGVGWRTPKWRRRSLPALGVAAVALASISHWYIDSIGVAGNSGPPALWFWIASTVLSLGVVVVGWGGARWWRRTASMLAVGSCTLACVLTVNMWVGYFPTVHAFWNQLTDAPLPGQIDRLTVTKMQLTHTKPDNGVLVSVDIGSEASGFVHRGELVYLPPAWFATSPPPRLPAVMMIGSQLNTPADWLRAGSIQGIVDGFAAAHGGNAPVLVFVDATGSFANDTECVNGVRGNAADHLIKDVVPYMISNFGVRPDRDGWGIVGWSMGGTCAVDLTLMRPGMFRAFVDIAGDLRPNSGDKAQTISRLFGGDADAWTAYDPLSIMAAHGPYSDVRAWFEVPDPQPNGKPHDPAANPEGQDVAATTLCDAARAHAIACSVQTSPGRHDWPFAASAFDHALPWLAGQLHTPGVPEIALPQSELGMSMLAQGTPH</sequence>
<protein>
    <submittedName>
        <fullName evidence="4">Membrane protein</fullName>
    </submittedName>
</protein>
<dbReference type="Proteomes" id="UP000062255">
    <property type="component" value="Chromosome"/>
</dbReference>
<reference evidence="4" key="1">
    <citation type="submission" date="2015-07" db="EMBL/GenBank/DDBJ databases">
        <title>Complete genome sequence of Mycobacterium goodii X7B, a facultative thermophilic biodesulfurizing bacterium.</title>
        <authorList>
            <person name="Yu B."/>
            <person name="Li F."/>
            <person name="Xu P."/>
        </authorList>
    </citation>
    <scope>NUCLEOTIDE SEQUENCE [LARGE SCALE GENOMIC DNA]</scope>
    <source>
        <strain evidence="4">X7B</strain>
    </source>
</reference>
<dbReference type="PANTHER" id="PTHR48098:SF1">
    <property type="entry name" value="DIACYLGLYCEROL ACYLTRANSFERASE_MYCOLYLTRANSFERASE AG85A"/>
    <property type="match status" value="1"/>
</dbReference>
<dbReference type="RefSeq" id="WP_049747560.1">
    <property type="nucleotide sequence ID" value="NZ_CP012150.1"/>
</dbReference>
<accession>A0A0K0XCM5</accession>
<dbReference type="STRING" id="134601.AFA91_27955"/>
<dbReference type="Gene3D" id="3.40.50.1820">
    <property type="entry name" value="alpha/beta hydrolase"/>
    <property type="match status" value="1"/>
</dbReference>
<keyword evidence="3" id="KW-0472">Membrane</keyword>
<feature type="transmembrane region" description="Helical" evidence="3">
    <location>
        <begin position="105"/>
        <end position="125"/>
    </location>
</feature>
<proteinExistence type="predicted"/>
<dbReference type="KEGG" id="mgo:AFA91_27955"/>
<feature type="transmembrane region" description="Helical" evidence="3">
    <location>
        <begin position="43"/>
        <end position="61"/>
    </location>
</feature>
<evidence type="ECO:0000313" key="4">
    <source>
        <dbReference type="EMBL" id="AKS35102.1"/>
    </source>
</evidence>
<dbReference type="GO" id="GO:0016747">
    <property type="term" value="F:acyltransferase activity, transferring groups other than amino-acyl groups"/>
    <property type="evidence" value="ECO:0007669"/>
    <property type="project" value="TreeGrafter"/>
</dbReference>
<evidence type="ECO:0000256" key="3">
    <source>
        <dbReference type="SAM" id="Phobius"/>
    </source>
</evidence>
<dbReference type="PATRIC" id="fig|134601.6.peg.5771"/>
<evidence type="ECO:0000256" key="1">
    <source>
        <dbReference type="ARBA" id="ARBA00004613"/>
    </source>
</evidence>
<dbReference type="PANTHER" id="PTHR48098">
    <property type="entry name" value="ENTEROCHELIN ESTERASE-RELATED"/>
    <property type="match status" value="1"/>
</dbReference>
<keyword evidence="3" id="KW-1133">Transmembrane helix</keyword>
<dbReference type="InterPro" id="IPR000801">
    <property type="entry name" value="Esterase-like"/>
</dbReference>
<dbReference type="Pfam" id="PF00756">
    <property type="entry name" value="Esterase"/>
    <property type="match status" value="1"/>
</dbReference>
<dbReference type="EMBL" id="CP012150">
    <property type="protein sequence ID" value="AKS35102.1"/>
    <property type="molecule type" value="Genomic_DNA"/>
</dbReference>
<gene>
    <name evidence="4" type="ORF">AFA91_27955</name>
</gene>
<comment type="subcellular location">
    <subcellularLocation>
        <location evidence="1">Secreted</location>
    </subcellularLocation>
</comment>
<dbReference type="InterPro" id="IPR050583">
    <property type="entry name" value="Mycobacterial_A85_antigen"/>
</dbReference>
<dbReference type="InterPro" id="IPR029058">
    <property type="entry name" value="AB_hydrolase_fold"/>
</dbReference>
<dbReference type="OrthoDB" id="3723842at2"/>
<dbReference type="GO" id="GO:0005576">
    <property type="term" value="C:extracellular region"/>
    <property type="evidence" value="ECO:0007669"/>
    <property type="project" value="UniProtKB-SubCell"/>
</dbReference>
<name>A0A0K0XCM5_MYCGD</name>
<dbReference type="SUPFAM" id="SSF53474">
    <property type="entry name" value="alpha/beta-Hydrolases"/>
    <property type="match status" value="1"/>
</dbReference>
<feature type="transmembrane region" description="Helical" evidence="3">
    <location>
        <begin position="73"/>
        <end position="93"/>
    </location>
</feature>
<feature type="transmembrane region" description="Helical" evidence="3">
    <location>
        <begin position="12"/>
        <end position="31"/>
    </location>
</feature>
<dbReference type="AlphaFoldDB" id="A0A0K0XCM5"/>
<organism evidence="4">
    <name type="scientific">Mycolicibacterium goodii</name>
    <name type="common">Mycobacterium goodii</name>
    <dbReference type="NCBI Taxonomy" id="134601"/>
    <lineage>
        <taxon>Bacteria</taxon>
        <taxon>Bacillati</taxon>
        <taxon>Actinomycetota</taxon>
        <taxon>Actinomycetes</taxon>
        <taxon>Mycobacteriales</taxon>
        <taxon>Mycobacteriaceae</taxon>
        <taxon>Mycolicibacterium</taxon>
    </lineage>
</organism>
<evidence type="ECO:0000256" key="2">
    <source>
        <dbReference type="ARBA" id="ARBA00022525"/>
    </source>
</evidence>
<keyword evidence="3" id="KW-0812">Transmembrane</keyword>